<evidence type="ECO:0000313" key="1">
    <source>
        <dbReference type="Proteomes" id="UP000887580"/>
    </source>
</evidence>
<protein>
    <submittedName>
        <fullName evidence="2">Uncharacterized protein</fullName>
    </submittedName>
</protein>
<reference evidence="2" key="1">
    <citation type="submission" date="2022-11" db="UniProtKB">
        <authorList>
            <consortium name="WormBaseParasite"/>
        </authorList>
    </citation>
    <scope>IDENTIFICATION</scope>
</reference>
<dbReference type="Proteomes" id="UP000887580">
    <property type="component" value="Unplaced"/>
</dbReference>
<proteinExistence type="predicted"/>
<name>A0AC35EYF4_9BILA</name>
<dbReference type="WBParaSite" id="PS1159_v2.g12004.t1">
    <property type="protein sequence ID" value="PS1159_v2.g12004.t1"/>
    <property type="gene ID" value="PS1159_v2.g12004"/>
</dbReference>
<accession>A0AC35EYF4</accession>
<sequence length="95" mass="10615">MADLYMGKYEKPATALIKILGPAIGIIKDKSDIREQAIMFGGQLGDSVIFENCETLFNRISKAYFSWNNSKKNFNDLGGKADSIRFRVTEEGFIG</sequence>
<evidence type="ECO:0000313" key="2">
    <source>
        <dbReference type="WBParaSite" id="PS1159_v2.g12004.t1"/>
    </source>
</evidence>
<organism evidence="1 2">
    <name type="scientific">Panagrolaimus sp. PS1159</name>
    <dbReference type="NCBI Taxonomy" id="55785"/>
    <lineage>
        <taxon>Eukaryota</taxon>
        <taxon>Metazoa</taxon>
        <taxon>Ecdysozoa</taxon>
        <taxon>Nematoda</taxon>
        <taxon>Chromadorea</taxon>
        <taxon>Rhabditida</taxon>
        <taxon>Tylenchina</taxon>
        <taxon>Panagrolaimomorpha</taxon>
        <taxon>Panagrolaimoidea</taxon>
        <taxon>Panagrolaimidae</taxon>
        <taxon>Panagrolaimus</taxon>
    </lineage>
</organism>